<protein>
    <submittedName>
        <fullName evidence="10">Gonadotropin-releasing hormone receptor</fullName>
    </submittedName>
</protein>
<evidence type="ECO:0000256" key="7">
    <source>
        <dbReference type="ARBA" id="ARBA00023170"/>
    </source>
</evidence>
<dbReference type="OrthoDB" id="6022667at2759"/>
<evidence type="ECO:0000256" key="2">
    <source>
        <dbReference type="ARBA" id="ARBA00010663"/>
    </source>
</evidence>
<dbReference type="Proteomes" id="UP000054359">
    <property type="component" value="Unassembled WGS sequence"/>
</dbReference>
<evidence type="ECO:0000259" key="9">
    <source>
        <dbReference type="PROSITE" id="PS50262"/>
    </source>
</evidence>
<dbReference type="SUPFAM" id="SSF81321">
    <property type="entry name" value="Family A G protein-coupled receptor-like"/>
    <property type="match status" value="1"/>
</dbReference>
<reference evidence="10 11" key="1">
    <citation type="submission" date="2013-11" db="EMBL/GenBank/DDBJ databases">
        <title>Genome sequencing of Stegodyphus mimosarum.</title>
        <authorList>
            <person name="Bechsgaard J."/>
        </authorList>
    </citation>
    <scope>NUCLEOTIDE SEQUENCE [LARGE SCALE GENOMIC DNA]</scope>
</reference>
<evidence type="ECO:0000256" key="4">
    <source>
        <dbReference type="ARBA" id="ARBA00022692"/>
    </source>
</evidence>
<organism evidence="10 11">
    <name type="scientific">Stegodyphus mimosarum</name>
    <name type="common">African social velvet spider</name>
    <dbReference type="NCBI Taxonomy" id="407821"/>
    <lineage>
        <taxon>Eukaryota</taxon>
        <taxon>Metazoa</taxon>
        <taxon>Ecdysozoa</taxon>
        <taxon>Arthropoda</taxon>
        <taxon>Chelicerata</taxon>
        <taxon>Arachnida</taxon>
        <taxon>Araneae</taxon>
        <taxon>Araneomorphae</taxon>
        <taxon>Entelegynae</taxon>
        <taxon>Eresoidea</taxon>
        <taxon>Eresidae</taxon>
        <taxon>Stegodyphus</taxon>
    </lineage>
</organism>
<evidence type="ECO:0000313" key="11">
    <source>
        <dbReference type="Proteomes" id="UP000054359"/>
    </source>
</evidence>
<feature type="non-terminal residue" evidence="10">
    <location>
        <position position="142"/>
    </location>
</feature>
<dbReference type="PANTHER" id="PTHR24241">
    <property type="entry name" value="NEUROPEPTIDE RECEPTOR-RELATED G-PROTEIN COUPLED RECEPTOR"/>
    <property type="match status" value="1"/>
</dbReference>
<dbReference type="GO" id="GO:0097003">
    <property type="term" value="F:adipokinetic hormone receptor activity"/>
    <property type="evidence" value="ECO:0007669"/>
    <property type="project" value="TreeGrafter"/>
</dbReference>
<keyword evidence="11" id="KW-1185">Reference proteome</keyword>
<evidence type="ECO:0000256" key="5">
    <source>
        <dbReference type="ARBA" id="ARBA00022989"/>
    </source>
</evidence>
<dbReference type="PROSITE" id="PS50262">
    <property type="entry name" value="G_PROTEIN_RECEP_F1_2"/>
    <property type="match status" value="1"/>
</dbReference>
<dbReference type="GO" id="GO:0032870">
    <property type="term" value="P:cellular response to hormone stimulus"/>
    <property type="evidence" value="ECO:0007669"/>
    <property type="project" value="TreeGrafter"/>
</dbReference>
<keyword evidence="6 8" id="KW-0472">Membrane</keyword>
<dbReference type="InterPro" id="IPR017452">
    <property type="entry name" value="GPCR_Rhodpsn_7TM"/>
</dbReference>
<dbReference type="GO" id="GO:0005886">
    <property type="term" value="C:plasma membrane"/>
    <property type="evidence" value="ECO:0007669"/>
    <property type="project" value="UniProtKB-SubCell"/>
</dbReference>
<comment type="similarity">
    <text evidence="2">Belongs to the G-protein coupled receptor 1 family.</text>
</comment>
<dbReference type="PANTHER" id="PTHR24241:SF59">
    <property type="entry name" value="ADIPOKINETIC HORMONE RECEPTOR, ISOFORM C"/>
    <property type="match status" value="1"/>
</dbReference>
<keyword evidence="5 8" id="KW-1133">Transmembrane helix</keyword>
<comment type="subcellular location">
    <subcellularLocation>
        <location evidence="1">Cell membrane</location>
        <topology evidence="1">Multi-pass membrane protein</topology>
    </subcellularLocation>
</comment>
<evidence type="ECO:0000313" key="10">
    <source>
        <dbReference type="EMBL" id="KFM65645.1"/>
    </source>
</evidence>
<name>A0A087TKK6_STEMI</name>
<dbReference type="Pfam" id="PF00001">
    <property type="entry name" value="7tm_1"/>
    <property type="match status" value="1"/>
</dbReference>
<feature type="domain" description="G-protein coupled receptors family 1 profile" evidence="9">
    <location>
        <begin position="1"/>
        <end position="56"/>
    </location>
</feature>
<dbReference type="EMBL" id="KK115655">
    <property type="protein sequence ID" value="KFM65645.1"/>
    <property type="molecule type" value="Genomic_DNA"/>
</dbReference>
<dbReference type="STRING" id="407821.A0A087TKK6"/>
<dbReference type="GO" id="GO:0004930">
    <property type="term" value="F:G protein-coupled receptor activity"/>
    <property type="evidence" value="ECO:0007669"/>
    <property type="project" value="InterPro"/>
</dbReference>
<proteinExistence type="inferred from homology"/>
<keyword evidence="3" id="KW-1003">Cell membrane</keyword>
<evidence type="ECO:0000256" key="3">
    <source>
        <dbReference type="ARBA" id="ARBA00022475"/>
    </source>
</evidence>
<keyword evidence="7 10" id="KW-0675">Receptor</keyword>
<feature type="transmembrane region" description="Helical" evidence="8">
    <location>
        <begin position="39"/>
        <end position="59"/>
    </location>
</feature>
<dbReference type="GO" id="GO:0042277">
    <property type="term" value="F:peptide binding"/>
    <property type="evidence" value="ECO:0007669"/>
    <property type="project" value="TreeGrafter"/>
</dbReference>
<dbReference type="AlphaFoldDB" id="A0A087TKK6"/>
<accession>A0A087TKK6</accession>
<gene>
    <name evidence="10" type="ORF">X975_19630</name>
</gene>
<evidence type="ECO:0000256" key="8">
    <source>
        <dbReference type="SAM" id="Phobius"/>
    </source>
</evidence>
<dbReference type="Gene3D" id="1.20.1070.10">
    <property type="entry name" value="Rhodopsin 7-helix transmembrane proteins"/>
    <property type="match status" value="1"/>
</dbReference>
<dbReference type="InterPro" id="IPR000276">
    <property type="entry name" value="GPCR_Rhodpsn"/>
</dbReference>
<evidence type="ECO:0000256" key="1">
    <source>
        <dbReference type="ARBA" id="ARBA00004651"/>
    </source>
</evidence>
<sequence>MITVVIVLTFVICWTPYYVTMIIFIFLEPGEELSQNLQAGVFFFGSSTAMINPLIYGAFHLRPRRKPRFSKSTSINNNSSSSRVELSLMIVRKGCQRRSREENSTPHVNGEFLTLPHNAHRGETIIRRDHSSGLLTDDTRFV</sequence>
<keyword evidence="4 8" id="KW-0812">Transmembrane</keyword>
<evidence type="ECO:0000256" key="6">
    <source>
        <dbReference type="ARBA" id="ARBA00023136"/>
    </source>
</evidence>
<feature type="transmembrane region" description="Helical" evidence="8">
    <location>
        <begin position="7"/>
        <end position="27"/>
    </location>
</feature>